<protein>
    <submittedName>
        <fullName evidence="1">Uncharacterized protein</fullName>
    </submittedName>
</protein>
<dbReference type="EMBL" id="CM026426">
    <property type="protein sequence ID" value="KAG0572308.1"/>
    <property type="molecule type" value="Genomic_DNA"/>
</dbReference>
<sequence length="94" mass="10095">MNSLSLTGSWVCKNCCSVMSADNKLGAVLTVFCTALSGPLSQVQMMLGQMSDYSTSAILKQCNINSTIPIYAFAKIPFLKPRTSTSSNLSCFII</sequence>
<reference evidence="1" key="1">
    <citation type="submission" date="2020-06" db="EMBL/GenBank/DDBJ databases">
        <title>WGS assembly of Ceratodon purpureus strain R40.</title>
        <authorList>
            <person name="Carey S.B."/>
            <person name="Jenkins J."/>
            <person name="Shu S."/>
            <person name="Lovell J.T."/>
            <person name="Sreedasyam A."/>
            <person name="Maumus F."/>
            <person name="Tiley G.P."/>
            <person name="Fernandez-Pozo N."/>
            <person name="Barry K."/>
            <person name="Chen C."/>
            <person name="Wang M."/>
            <person name="Lipzen A."/>
            <person name="Daum C."/>
            <person name="Saski C.A."/>
            <person name="Payton A.C."/>
            <person name="Mcbreen J.C."/>
            <person name="Conrad R.E."/>
            <person name="Kollar L.M."/>
            <person name="Olsson S."/>
            <person name="Huttunen S."/>
            <person name="Landis J.B."/>
            <person name="Wickett N.J."/>
            <person name="Johnson M.G."/>
            <person name="Rensing S.A."/>
            <person name="Grimwood J."/>
            <person name="Schmutz J."/>
            <person name="Mcdaniel S.F."/>
        </authorList>
    </citation>
    <scope>NUCLEOTIDE SEQUENCE</scope>
    <source>
        <strain evidence="1">R40</strain>
    </source>
</reference>
<evidence type="ECO:0000313" key="2">
    <source>
        <dbReference type="Proteomes" id="UP000822688"/>
    </source>
</evidence>
<comment type="caution">
    <text evidence="1">The sequence shown here is derived from an EMBL/GenBank/DDBJ whole genome shotgun (WGS) entry which is preliminary data.</text>
</comment>
<organism evidence="1 2">
    <name type="scientific">Ceratodon purpureus</name>
    <name type="common">Fire moss</name>
    <name type="synonym">Dicranum purpureum</name>
    <dbReference type="NCBI Taxonomy" id="3225"/>
    <lineage>
        <taxon>Eukaryota</taxon>
        <taxon>Viridiplantae</taxon>
        <taxon>Streptophyta</taxon>
        <taxon>Embryophyta</taxon>
        <taxon>Bryophyta</taxon>
        <taxon>Bryophytina</taxon>
        <taxon>Bryopsida</taxon>
        <taxon>Dicranidae</taxon>
        <taxon>Pseudoditrichales</taxon>
        <taxon>Ditrichaceae</taxon>
        <taxon>Ceratodon</taxon>
    </lineage>
</organism>
<name>A0A8T0HNX5_CERPU</name>
<evidence type="ECO:0000313" key="1">
    <source>
        <dbReference type="EMBL" id="KAG0572308.1"/>
    </source>
</evidence>
<dbReference type="AlphaFoldDB" id="A0A8T0HNX5"/>
<accession>A0A8T0HNX5</accession>
<keyword evidence="2" id="KW-1185">Reference proteome</keyword>
<gene>
    <name evidence="1" type="ORF">KC19_VG083500</name>
</gene>
<proteinExistence type="predicted"/>
<dbReference type="Proteomes" id="UP000822688">
    <property type="component" value="Chromosome V"/>
</dbReference>